<organism evidence="3 4">
    <name type="scientific">Bogoriella caseilytica</name>
    <dbReference type="NCBI Taxonomy" id="56055"/>
    <lineage>
        <taxon>Bacteria</taxon>
        <taxon>Bacillati</taxon>
        <taxon>Actinomycetota</taxon>
        <taxon>Actinomycetes</taxon>
        <taxon>Micrococcales</taxon>
        <taxon>Bogoriellaceae</taxon>
        <taxon>Bogoriella</taxon>
    </lineage>
</organism>
<evidence type="ECO:0000256" key="2">
    <source>
        <dbReference type="SAM" id="Phobius"/>
    </source>
</evidence>
<evidence type="ECO:0000313" key="4">
    <source>
        <dbReference type="Proteomes" id="UP000280668"/>
    </source>
</evidence>
<dbReference type="AlphaFoldDB" id="A0A3N2BCB9"/>
<name>A0A3N2BCB9_9MICO</name>
<feature type="transmembrane region" description="Helical" evidence="2">
    <location>
        <begin position="26"/>
        <end position="45"/>
    </location>
</feature>
<feature type="transmembrane region" description="Helical" evidence="2">
    <location>
        <begin position="182"/>
        <end position="201"/>
    </location>
</feature>
<accession>A0A3N2BCB9</accession>
<keyword evidence="4" id="KW-1185">Reference proteome</keyword>
<proteinExistence type="predicted"/>
<comment type="caution">
    <text evidence="3">The sequence shown here is derived from an EMBL/GenBank/DDBJ whole genome shotgun (WGS) entry which is preliminary data.</text>
</comment>
<keyword evidence="2" id="KW-0472">Membrane</keyword>
<keyword evidence="2" id="KW-1133">Transmembrane helix</keyword>
<dbReference type="EMBL" id="RKHK01000001">
    <property type="protein sequence ID" value="ROR72852.1"/>
    <property type="molecule type" value="Genomic_DNA"/>
</dbReference>
<feature type="region of interest" description="Disordered" evidence="1">
    <location>
        <begin position="1"/>
        <end position="20"/>
    </location>
</feature>
<reference evidence="3 4" key="1">
    <citation type="submission" date="2018-11" db="EMBL/GenBank/DDBJ databases">
        <title>Sequencing the genomes of 1000 actinobacteria strains.</title>
        <authorList>
            <person name="Klenk H.-P."/>
        </authorList>
    </citation>
    <scope>NUCLEOTIDE SEQUENCE [LARGE SCALE GENOMIC DNA]</scope>
    <source>
        <strain evidence="3 4">DSM 11294</strain>
    </source>
</reference>
<gene>
    <name evidence="3" type="ORF">EDD31_1213</name>
</gene>
<keyword evidence="2" id="KW-0812">Transmembrane</keyword>
<sequence length="247" mass="26725">MGHLAHTEPAPLAPSSADARQTAPPGAFNLILRALIAIGLIAGWVQLSQTPTYRSVEDLLWALEAGEVTQITMERPSADSEGSFPVEWEGPGRPAYSSYPYNSEGMPVTDSISDAPEAPDGFADADHRTRILEAASRAGVPVIERDIDTDHGGFRLNYAVIASLAACLLLVAGPQPRLATRWAWFWLGVIVPVAWLVFVVLEPTPWGRSEPSPPRSRRLTGGWALLLALALGAILTSNPWYRDLFPP</sequence>
<feature type="transmembrane region" description="Helical" evidence="2">
    <location>
        <begin position="156"/>
        <end position="176"/>
    </location>
</feature>
<protein>
    <submittedName>
        <fullName evidence="3">Uncharacterized protein</fullName>
    </submittedName>
</protein>
<feature type="transmembrane region" description="Helical" evidence="2">
    <location>
        <begin position="222"/>
        <end position="241"/>
    </location>
</feature>
<evidence type="ECO:0000313" key="3">
    <source>
        <dbReference type="EMBL" id="ROR72852.1"/>
    </source>
</evidence>
<evidence type="ECO:0000256" key="1">
    <source>
        <dbReference type="SAM" id="MobiDB-lite"/>
    </source>
</evidence>
<dbReference type="Proteomes" id="UP000280668">
    <property type="component" value="Unassembled WGS sequence"/>
</dbReference>